<dbReference type="InterPro" id="IPR036890">
    <property type="entry name" value="HATPase_C_sf"/>
</dbReference>
<dbReference type="GO" id="GO:0000155">
    <property type="term" value="F:phosphorelay sensor kinase activity"/>
    <property type="evidence" value="ECO:0007669"/>
    <property type="project" value="InterPro"/>
</dbReference>
<dbReference type="SMART" id="SM00388">
    <property type="entry name" value="HisKA"/>
    <property type="match status" value="1"/>
</dbReference>
<keyword evidence="12" id="KW-0812">Transmembrane</keyword>
<evidence type="ECO:0000313" key="16">
    <source>
        <dbReference type="Proteomes" id="UP000530514"/>
    </source>
</evidence>
<dbReference type="PROSITE" id="PS50885">
    <property type="entry name" value="HAMP"/>
    <property type="match status" value="1"/>
</dbReference>
<evidence type="ECO:0000256" key="3">
    <source>
        <dbReference type="ARBA" id="ARBA00012438"/>
    </source>
</evidence>
<sequence length="349" mass="39738">MSRWRIVSNIAKVWMLILLCSSVAYAITFGLFGFIPQPGDFIRYILSETLAFLIFGLTVFLIGRTKNSKRSDVLNTMTDALRQIAKGNFRVKLNAQKLTEQNHPFGKIFDSINHMAEELNRMEQMRQEFISNVSHEIQSPLTSIRGFANALQNDQLSPEARWRYLKIIEKESTRLSKLSENLLKLTSLESANHPFDPKPYRLDKQLRQVILSLEPQWEEKSMEMDISLDELRIVADEDLMNQLWVNLISNSIKFTPEGGCIKIQLRQKGKFAEVILADTGIGIAEEDQAHIFDRFYKADKSRNRSVGGSGLGLAIVKKIIDMHGGKIEVESRLGEGTKMIVTIPCGYEI</sequence>
<keyword evidence="4" id="KW-1003">Cell membrane</keyword>
<comment type="subcellular location">
    <subcellularLocation>
        <location evidence="2">Cell membrane</location>
        <topology evidence="2">Multi-pass membrane protein</topology>
    </subcellularLocation>
</comment>
<evidence type="ECO:0000256" key="1">
    <source>
        <dbReference type="ARBA" id="ARBA00000085"/>
    </source>
</evidence>
<evidence type="ECO:0000256" key="10">
    <source>
        <dbReference type="ARBA" id="ARBA00023012"/>
    </source>
</evidence>
<dbReference type="OrthoDB" id="9813151at2"/>
<keyword evidence="12" id="KW-1133">Transmembrane helix</keyword>
<dbReference type="PANTHER" id="PTHR43711:SF1">
    <property type="entry name" value="HISTIDINE KINASE 1"/>
    <property type="match status" value="1"/>
</dbReference>
<reference evidence="15 16" key="1">
    <citation type="submission" date="2020-07" db="EMBL/GenBank/DDBJ databases">
        <authorList>
            <person name="Feng H."/>
        </authorList>
    </citation>
    <scope>NUCLEOTIDE SEQUENCE [LARGE SCALE GENOMIC DNA]</scope>
    <source>
        <strain evidence="16">s-11</strain>
    </source>
</reference>
<evidence type="ECO:0000256" key="4">
    <source>
        <dbReference type="ARBA" id="ARBA00022475"/>
    </source>
</evidence>
<name>A0A7W1XCV0_9BACL</name>
<accession>A0A7W1XCV0</accession>
<evidence type="ECO:0000259" key="14">
    <source>
        <dbReference type="PROSITE" id="PS50885"/>
    </source>
</evidence>
<dbReference type="Gene3D" id="3.30.565.10">
    <property type="entry name" value="Histidine kinase-like ATPase, C-terminal domain"/>
    <property type="match status" value="1"/>
</dbReference>
<organism evidence="15 16">
    <name type="scientific">Thermoactinomyces daqus</name>
    <dbReference type="NCBI Taxonomy" id="1329516"/>
    <lineage>
        <taxon>Bacteria</taxon>
        <taxon>Bacillati</taxon>
        <taxon>Bacillota</taxon>
        <taxon>Bacilli</taxon>
        <taxon>Bacillales</taxon>
        <taxon>Thermoactinomycetaceae</taxon>
        <taxon>Thermoactinomyces</taxon>
    </lineage>
</organism>
<dbReference type="GO" id="GO:0005886">
    <property type="term" value="C:plasma membrane"/>
    <property type="evidence" value="ECO:0007669"/>
    <property type="project" value="UniProtKB-SubCell"/>
</dbReference>
<dbReference type="GO" id="GO:0005524">
    <property type="term" value="F:ATP binding"/>
    <property type="evidence" value="ECO:0007669"/>
    <property type="project" value="UniProtKB-KW"/>
</dbReference>
<dbReference type="InterPro" id="IPR036097">
    <property type="entry name" value="HisK_dim/P_sf"/>
</dbReference>
<keyword evidence="11 12" id="KW-0472">Membrane</keyword>
<dbReference type="Proteomes" id="UP000530514">
    <property type="component" value="Unassembled WGS sequence"/>
</dbReference>
<protein>
    <recommendedName>
        <fullName evidence="3">histidine kinase</fullName>
        <ecNumber evidence="3">2.7.13.3</ecNumber>
    </recommendedName>
</protein>
<dbReference type="Pfam" id="PF00512">
    <property type="entry name" value="HisKA"/>
    <property type="match status" value="1"/>
</dbReference>
<dbReference type="SMART" id="SM00387">
    <property type="entry name" value="HATPase_c"/>
    <property type="match status" value="1"/>
</dbReference>
<dbReference type="Gene3D" id="6.10.340.10">
    <property type="match status" value="1"/>
</dbReference>
<feature type="domain" description="Histidine kinase" evidence="13">
    <location>
        <begin position="132"/>
        <end position="347"/>
    </location>
</feature>
<dbReference type="EMBL" id="JACEIP010000035">
    <property type="protein sequence ID" value="MBA4544325.1"/>
    <property type="molecule type" value="Genomic_DNA"/>
</dbReference>
<dbReference type="PANTHER" id="PTHR43711">
    <property type="entry name" value="TWO-COMPONENT HISTIDINE KINASE"/>
    <property type="match status" value="1"/>
</dbReference>
<dbReference type="AlphaFoldDB" id="A0A7W1XCV0"/>
<dbReference type="PROSITE" id="PS50109">
    <property type="entry name" value="HIS_KIN"/>
    <property type="match status" value="1"/>
</dbReference>
<dbReference type="SUPFAM" id="SSF47384">
    <property type="entry name" value="Homodimeric domain of signal transducing histidine kinase"/>
    <property type="match status" value="1"/>
</dbReference>
<dbReference type="InterPro" id="IPR004358">
    <property type="entry name" value="Sig_transdc_His_kin-like_C"/>
</dbReference>
<dbReference type="PRINTS" id="PR00344">
    <property type="entry name" value="BCTRLSENSOR"/>
</dbReference>
<keyword evidence="6" id="KW-0808">Transferase</keyword>
<dbReference type="FunFam" id="3.30.565.10:FF:000006">
    <property type="entry name" value="Sensor histidine kinase WalK"/>
    <property type="match status" value="1"/>
</dbReference>
<keyword evidence="9" id="KW-0067">ATP-binding</keyword>
<dbReference type="CDD" id="cd00075">
    <property type="entry name" value="HATPase"/>
    <property type="match status" value="1"/>
</dbReference>
<evidence type="ECO:0000256" key="11">
    <source>
        <dbReference type="ARBA" id="ARBA00023136"/>
    </source>
</evidence>
<dbReference type="SUPFAM" id="SSF55874">
    <property type="entry name" value="ATPase domain of HSP90 chaperone/DNA topoisomerase II/histidine kinase"/>
    <property type="match status" value="1"/>
</dbReference>
<comment type="caution">
    <text evidence="15">The sequence shown here is derived from an EMBL/GenBank/DDBJ whole genome shotgun (WGS) entry which is preliminary data.</text>
</comment>
<dbReference type="Gene3D" id="1.10.287.130">
    <property type="match status" value="1"/>
</dbReference>
<dbReference type="CDD" id="cd06225">
    <property type="entry name" value="HAMP"/>
    <property type="match status" value="1"/>
</dbReference>
<dbReference type="Pfam" id="PF02518">
    <property type="entry name" value="HATPase_c"/>
    <property type="match status" value="1"/>
</dbReference>
<keyword evidence="16" id="KW-1185">Reference proteome</keyword>
<evidence type="ECO:0000256" key="9">
    <source>
        <dbReference type="ARBA" id="ARBA00022840"/>
    </source>
</evidence>
<evidence type="ECO:0000313" key="15">
    <source>
        <dbReference type="EMBL" id="MBA4544325.1"/>
    </source>
</evidence>
<keyword evidence="5" id="KW-0597">Phosphoprotein</keyword>
<evidence type="ECO:0000256" key="2">
    <source>
        <dbReference type="ARBA" id="ARBA00004651"/>
    </source>
</evidence>
<dbReference type="RefSeq" id="WP_081944018.1">
    <property type="nucleotide sequence ID" value="NZ_JACEIP010000035.1"/>
</dbReference>
<keyword evidence="7" id="KW-0547">Nucleotide-binding</keyword>
<feature type="transmembrane region" description="Helical" evidence="12">
    <location>
        <begin position="12"/>
        <end position="35"/>
    </location>
</feature>
<evidence type="ECO:0000256" key="6">
    <source>
        <dbReference type="ARBA" id="ARBA00022679"/>
    </source>
</evidence>
<comment type="catalytic activity">
    <reaction evidence="1">
        <text>ATP + protein L-histidine = ADP + protein N-phospho-L-histidine.</text>
        <dbReference type="EC" id="2.7.13.3"/>
    </reaction>
</comment>
<gene>
    <name evidence="15" type="ORF">H1164_15855</name>
</gene>
<dbReference type="InterPro" id="IPR005467">
    <property type="entry name" value="His_kinase_dom"/>
</dbReference>
<evidence type="ECO:0000256" key="8">
    <source>
        <dbReference type="ARBA" id="ARBA00022777"/>
    </source>
</evidence>
<evidence type="ECO:0000256" key="7">
    <source>
        <dbReference type="ARBA" id="ARBA00022741"/>
    </source>
</evidence>
<evidence type="ECO:0000259" key="13">
    <source>
        <dbReference type="PROSITE" id="PS50109"/>
    </source>
</evidence>
<feature type="domain" description="HAMP" evidence="14">
    <location>
        <begin position="74"/>
        <end position="124"/>
    </location>
</feature>
<feature type="transmembrane region" description="Helical" evidence="12">
    <location>
        <begin position="41"/>
        <end position="62"/>
    </location>
</feature>
<evidence type="ECO:0000256" key="12">
    <source>
        <dbReference type="SAM" id="Phobius"/>
    </source>
</evidence>
<dbReference type="InterPro" id="IPR003660">
    <property type="entry name" value="HAMP_dom"/>
</dbReference>
<keyword evidence="8 15" id="KW-0418">Kinase</keyword>
<keyword evidence="10" id="KW-0902">Two-component regulatory system</keyword>
<dbReference type="InterPro" id="IPR003594">
    <property type="entry name" value="HATPase_dom"/>
</dbReference>
<dbReference type="CDD" id="cd00082">
    <property type="entry name" value="HisKA"/>
    <property type="match status" value="1"/>
</dbReference>
<dbReference type="InterPro" id="IPR050736">
    <property type="entry name" value="Sensor_HK_Regulatory"/>
</dbReference>
<dbReference type="FunFam" id="1.10.287.130:FF:000001">
    <property type="entry name" value="Two-component sensor histidine kinase"/>
    <property type="match status" value="1"/>
</dbReference>
<evidence type="ECO:0000256" key="5">
    <source>
        <dbReference type="ARBA" id="ARBA00022553"/>
    </source>
</evidence>
<dbReference type="EC" id="2.7.13.3" evidence="3"/>
<dbReference type="InterPro" id="IPR003661">
    <property type="entry name" value="HisK_dim/P_dom"/>
</dbReference>
<proteinExistence type="predicted"/>